<dbReference type="Proteomes" id="UP000002421">
    <property type="component" value="Segment"/>
</dbReference>
<organism evidence="2 3">
    <name type="scientific">Pseudomonas phage 201phi2-1</name>
    <name type="common">Pseudomonas chlororaphis phage 201phi2-1</name>
    <dbReference type="NCBI Taxonomy" id="198110"/>
    <lineage>
        <taxon>Viruses</taxon>
        <taxon>Duplodnaviria</taxon>
        <taxon>Heunggongvirae</taxon>
        <taxon>Uroviricota</taxon>
        <taxon>Caudoviricetes</taxon>
        <taxon>Chimalliviridae</taxon>
        <taxon>Serwervirus</taxon>
        <taxon>Serwervirus 201phi21</taxon>
    </lineage>
</organism>
<dbReference type="KEGG" id="vg:6372277"/>
<feature type="domain" description="N-acetyltransferase" evidence="1">
    <location>
        <begin position="2"/>
        <end position="163"/>
    </location>
</feature>
<dbReference type="Pfam" id="PF13508">
    <property type="entry name" value="Acetyltransf_7"/>
    <property type="match status" value="1"/>
</dbReference>
<accession>B3FJN4</accession>
<name>B3FJN4_BP201</name>
<dbReference type="InterPro" id="IPR016181">
    <property type="entry name" value="Acyl_CoA_acyltransferase"/>
</dbReference>
<keyword evidence="2" id="KW-0808">Transferase</keyword>
<dbReference type="Gene3D" id="3.40.630.30">
    <property type="match status" value="1"/>
</dbReference>
<dbReference type="SUPFAM" id="SSF55729">
    <property type="entry name" value="Acyl-CoA N-acyltransferases (Nat)"/>
    <property type="match status" value="1"/>
</dbReference>
<gene>
    <name evidence="2" type="ORF">201phi2-1p374</name>
</gene>
<sequence length="181" mass="20625">MINVTHVKRSDHDHFIRVNQTLLKGRYFEPSGLLKFRLAHTIAGEGWAYGEDFDLFLAYAEGRLAGYCVYLPKTNGVEFYVVPRYRRQGVASALVKAVRKLTGYTVLCAKPGFQGSEEFFRQAHIFVENDDRVYATLRELGGDNYALLPPDEFVKLYHRANATLKMQLHHALRKQNATALG</sequence>
<dbReference type="RefSeq" id="YP_001957095.1">
    <property type="nucleotide sequence ID" value="NC_010821.1"/>
</dbReference>
<dbReference type="PROSITE" id="PS51186">
    <property type="entry name" value="GNAT"/>
    <property type="match status" value="1"/>
</dbReference>
<keyword evidence="3" id="KW-1185">Reference proteome</keyword>
<evidence type="ECO:0000313" key="2">
    <source>
        <dbReference type="EMBL" id="ABY63199.1"/>
    </source>
</evidence>
<proteinExistence type="predicted"/>
<dbReference type="OrthoDB" id="41358at10239"/>
<dbReference type="EMBL" id="EU197055">
    <property type="protein sequence ID" value="ABY63199.1"/>
    <property type="molecule type" value="Genomic_DNA"/>
</dbReference>
<dbReference type="CDD" id="cd04301">
    <property type="entry name" value="NAT_SF"/>
    <property type="match status" value="1"/>
</dbReference>
<evidence type="ECO:0000259" key="1">
    <source>
        <dbReference type="PROSITE" id="PS51186"/>
    </source>
</evidence>
<protein>
    <submittedName>
        <fullName evidence="2">Hypothetical acetyltransferase</fullName>
    </submittedName>
</protein>
<dbReference type="GO" id="GO:0016747">
    <property type="term" value="F:acyltransferase activity, transferring groups other than amino-acyl groups"/>
    <property type="evidence" value="ECO:0007669"/>
    <property type="project" value="InterPro"/>
</dbReference>
<dbReference type="InterPro" id="IPR000182">
    <property type="entry name" value="GNAT_dom"/>
</dbReference>
<evidence type="ECO:0000313" key="3">
    <source>
        <dbReference type="Proteomes" id="UP000002421"/>
    </source>
</evidence>
<organismHost>
    <name type="scientific">Pseudomonas chlororaphis</name>
    <dbReference type="NCBI Taxonomy" id="587753"/>
</organismHost>
<reference evidence="2 3" key="1">
    <citation type="journal article" date="2008" name="Virology">
        <title>Characterization of Pseudomonas chlororaphis myovirus 201varphi2-1 via genomic sequencing, mass spectrometry, and electron microscopy.</title>
        <authorList>
            <person name="Thomas J.A."/>
            <person name="Rolando M.R."/>
            <person name="Carroll C.A."/>
            <person name="Shen P.S."/>
            <person name="Belnap D.M."/>
            <person name="Weintraub S.T."/>
            <person name="Serwer P."/>
            <person name="Hardies S.C."/>
        </authorList>
    </citation>
    <scope>NUCLEOTIDE SEQUENCE</scope>
</reference>